<proteinExistence type="predicted"/>
<dbReference type="AlphaFoldDB" id="A0AAJ7XG84"/>
<gene>
    <name evidence="2" type="primary">LOC116955213</name>
</gene>
<keyword evidence="1" id="KW-1185">Reference proteome</keyword>
<dbReference type="KEGG" id="pmrn:116955213"/>
<dbReference type="RefSeq" id="XP_032832118.1">
    <property type="nucleotide sequence ID" value="XM_032976227.1"/>
</dbReference>
<accession>A0AAJ7XG84</accession>
<dbReference type="Proteomes" id="UP001318040">
    <property type="component" value="Chromosome 58"/>
</dbReference>
<evidence type="ECO:0000313" key="2">
    <source>
        <dbReference type="RefSeq" id="XP_032832118.1"/>
    </source>
</evidence>
<organism evidence="1 2">
    <name type="scientific">Petromyzon marinus</name>
    <name type="common">Sea lamprey</name>
    <dbReference type="NCBI Taxonomy" id="7757"/>
    <lineage>
        <taxon>Eukaryota</taxon>
        <taxon>Metazoa</taxon>
        <taxon>Chordata</taxon>
        <taxon>Craniata</taxon>
        <taxon>Vertebrata</taxon>
        <taxon>Cyclostomata</taxon>
        <taxon>Hyperoartia</taxon>
        <taxon>Petromyzontiformes</taxon>
        <taxon>Petromyzontidae</taxon>
        <taxon>Petromyzon</taxon>
    </lineage>
</organism>
<evidence type="ECO:0000313" key="1">
    <source>
        <dbReference type="Proteomes" id="UP001318040"/>
    </source>
</evidence>
<name>A0AAJ7XG84_PETMA</name>
<reference evidence="2" key="1">
    <citation type="submission" date="2025-08" db="UniProtKB">
        <authorList>
            <consortium name="RefSeq"/>
        </authorList>
    </citation>
    <scope>IDENTIFICATION</scope>
    <source>
        <tissue evidence="2">Sperm</tissue>
    </source>
</reference>
<sequence>MDAHSLIPRDVYNEAKNKLGQDCAKYLLWQCIDAGSSQCQKLLEALLDMQDSYPQMQTWLMGPDVKRLFPTFKGIVWKMVLRAKPDLKHWIGVETQPLVEHMKRQNSTLRQQIPEGFQSSSELIDFVIDHGEEFCRGLMSALKNLPDQYNNIQPWLNLPHVKSKMPL</sequence>
<protein>
    <submittedName>
        <fullName evidence="2">Uncharacterized protein LOC116955213</fullName>
    </submittedName>
</protein>